<dbReference type="GO" id="GO:0008270">
    <property type="term" value="F:zinc ion binding"/>
    <property type="evidence" value="ECO:0007669"/>
    <property type="project" value="UniProtKB-KW"/>
</dbReference>
<evidence type="ECO:0000256" key="2">
    <source>
        <dbReference type="ARBA" id="ARBA00012483"/>
    </source>
</evidence>
<evidence type="ECO:0000313" key="10">
    <source>
        <dbReference type="Proteomes" id="UP000325577"/>
    </source>
</evidence>
<accession>A0A5J4ZNB6</accession>
<keyword evidence="5" id="KW-0479">Metal-binding</keyword>
<dbReference type="PROSITE" id="PS50089">
    <property type="entry name" value="ZF_RING_2"/>
    <property type="match status" value="1"/>
</dbReference>
<evidence type="ECO:0000259" key="8">
    <source>
        <dbReference type="PROSITE" id="PS50089"/>
    </source>
</evidence>
<comment type="subcellular location">
    <subcellularLocation>
        <location evidence="4">Nucleus</location>
        <location evidence="4">Nuclear body</location>
    </subcellularLocation>
</comment>
<dbReference type="EMBL" id="CM018050">
    <property type="protein sequence ID" value="KAA8518707.1"/>
    <property type="molecule type" value="Genomic_DNA"/>
</dbReference>
<dbReference type="GO" id="GO:0036297">
    <property type="term" value="P:interstrand cross-link repair"/>
    <property type="evidence" value="ECO:0007669"/>
    <property type="project" value="InterPro"/>
</dbReference>
<dbReference type="SUPFAM" id="SSF57850">
    <property type="entry name" value="RING/U-box"/>
    <property type="match status" value="1"/>
</dbReference>
<dbReference type="Proteomes" id="UP000325577">
    <property type="component" value="Linkage Group LG7"/>
</dbReference>
<evidence type="ECO:0000256" key="4">
    <source>
        <dbReference type="ARBA" id="ARBA00034306"/>
    </source>
</evidence>
<feature type="region of interest" description="Disordered" evidence="7">
    <location>
        <begin position="25"/>
        <end position="120"/>
    </location>
</feature>
<keyword evidence="5" id="KW-0862">Zinc</keyword>
<dbReference type="InterPro" id="IPR015943">
    <property type="entry name" value="WD40/YVTN_repeat-like_dom_sf"/>
</dbReference>
<dbReference type="AlphaFoldDB" id="A0A5J4ZNB6"/>
<proteinExistence type="predicted"/>
<comment type="catalytic activity">
    <reaction evidence="1">
        <text>S-ubiquitinyl-[E2 ubiquitin-conjugating enzyme]-L-cysteine + [acceptor protein]-L-lysine = [E2 ubiquitin-conjugating enzyme]-L-cysteine + N(6)-ubiquitinyl-[acceptor protein]-L-lysine.</text>
        <dbReference type="EC" id="2.3.2.27"/>
    </reaction>
</comment>
<name>A0A5J4ZNB6_9ASTE</name>
<dbReference type="Gene3D" id="3.30.40.10">
    <property type="entry name" value="Zinc/RING finger domain, C3HC4 (zinc finger)"/>
    <property type="match status" value="1"/>
</dbReference>
<dbReference type="CDD" id="cd16450">
    <property type="entry name" value="mRING-C3HGC3_RFWD3"/>
    <property type="match status" value="1"/>
</dbReference>
<dbReference type="InterPro" id="IPR037381">
    <property type="entry name" value="RFWD3"/>
</dbReference>
<gene>
    <name evidence="9" type="ORF">F0562_016519</name>
</gene>
<dbReference type="Pfam" id="PF13639">
    <property type="entry name" value="zf-RING_2"/>
    <property type="match status" value="1"/>
</dbReference>
<dbReference type="SMART" id="SM00184">
    <property type="entry name" value="RING"/>
    <property type="match status" value="1"/>
</dbReference>
<dbReference type="InterPro" id="IPR056527">
    <property type="entry name" value="WD40_RFWD3"/>
</dbReference>
<keyword evidence="5" id="KW-0863">Zinc-finger</keyword>
<dbReference type="OrthoDB" id="5600418at2759"/>
<dbReference type="InterPro" id="IPR013083">
    <property type="entry name" value="Znf_RING/FYVE/PHD"/>
</dbReference>
<feature type="compositionally biased region" description="Polar residues" evidence="7">
    <location>
        <begin position="102"/>
        <end position="120"/>
    </location>
</feature>
<dbReference type="GO" id="GO:0016567">
    <property type="term" value="P:protein ubiquitination"/>
    <property type="evidence" value="ECO:0007669"/>
    <property type="project" value="InterPro"/>
</dbReference>
<reference evidence="9 10" key="1">
    <citation type="submission" date="2019-09" db="EMBL/GenBank/DDBJ databases">
        <title>A chromosome-level genome assembly of the Chinese tupelo Nyssa sinensis.</title>
        <authorList>
            <person name="Yang X."/>
            <person name="Kang M."/>
            <person name="Yang Y."/>
            <person name="Xiong H."/>
            <person name="Wang M."/>
            <person name="Zhang Z."/>
            <person name="Wang Z."/>
            <person name="Wu H."/>
            <person name="Ma T."/>
            <person name="Liu J."/>
            <person name="Xi Z."/>
        </authorList>
    </citation>
    <scope>NUCLEOTIDE SEQUENCE [LARGE SCALE GENOMIC DNA]</scope>
    <source>
        <strain evidence="9">J267</strain>
        <tissue evidence="9">Leaf</tissue>
    </source>
</reference>
<evidence type="ECO:0000256" key="1">
    <source>
        <dbReference type="ARBA" id="ARBA00000900"/>
    </source>
</evidence>
<organism evidence="9 10">
    <name type="scientific">Nyssa sinensis</name>
    <dbReference type="NCBI Taxonomy" id="561372"/>
    <lineage>
        <taxon>Eukaryota</taxon>
        <taxon>Viridiplantae</taxon>
        <taxon>Streptophyta</taxon>
        <taxon>Embryophyta</taxon>
        <taxon>Tracheophyta</taxon>
        <taxon>Spermatophyta</taxon>
        <taxon>Magnoliopsida</taxon>
        <taxon>eudicotyledons</taxon>
        <taxon>Gunneridae</taxon>
        <taxon>Pentapetalae</taxon>
        <taxon>asterids</taxon>
        <taxon>Cornales</taxon>
        <taxon>Nyssaceae</taxon>
        <taxon>Nyssa</taxon>
    </lineage>
</organism>
<evidence type="ECO:0000256" key="3">
    <source>
        <dbReference type="ARBA" id="ARBA00022574"/>
    </source>
</evidence>
<dbReference type="Pfam" id="PF23419">
    <property type="entry name" value="WD40_RFWD3"/>
    <property type="match status" value="1"/>
</dbReference>
<evidence type="ECO:0000256" key="5">
    <source>
        <dbReference type="PROSITE-ProRule" id="PRU00175"/>
    </source>
</evidence>
<evidence type="ECO:0000313" key="9">
    <source>
        <dbReference type="EMBL" id="KAA8518707.1"/>
    </source>
</evidence>
<dbReference type="InterPro" id="IPR036322">
    <property type="entry name" value="WD40_repeat_dom_sf"/>
</dbReference>
<keyword evidence="10" id="KW-1185">Reference proteome</keyword>
<dbReference type="InterPro" id="IPR001841">
    <property type="entry name" value="Znf_RING"/>
</dbReference>
<feature type="coiled-coil region" evidence="6">
    <location>
        <begin position="196"/>
        <end position="244"/>
    </location>
</feature>
<dbReference type="PANTHER" id="PTHR16047:SF13">
    <property type="entry name" value="E3 UBIQUITIN-PROTEIN LIGASE RFWD3"/>
    <property type="match status" value="1"/>
</dbReference>
<feature type="compositionally biased region" description="Low complexity" evidence="7">
    <location>
        <begin position="63"/>
        <end position="74"/>
    </location>
</feature>
<evidence type="ECO:0000256" key="6">
    <source>
        <dbReference type="SAM" id="Coils"/>
    </source>
</evidence>
<keyword evidence="3" id="KW-0853">WD repeat</keyword>
<dbReference type="GO" id="GO:0061630">
    <property type="term" value="F:ubiquitin protein ligase activity"/>
    <property type="evidence" value="ECO:0007669"/>
    <property type="project" value="UniProtKB-EC"/>
</dbReference>
<dbReference type="SUPFAM" id="SSF50978">
    <property type="entry name" value="WD40 repeat-like"/>
    <property type="match status" value="1"/>
</dbReference>
<evidence type="ECO:0000256" key="7">
    <source>
        <dbReference type="SAM" id="MobiDB-lite"/>
    </source>
</evidence>
<keyword evidence="6" id="KW-0175">Coiled coil</keyword>
<protein>
    <recommendedName>
        <fullName evidence="2">RING-type E3 ubiquitin transferase</fullName>
        <ecNumber evidence="2">2.3.2.27</ecNumber>
    </recommendedName>
</protein>
<dbReference type="Gene3D" id="2.130.10.10">
    <property type="entry name" value="YVTN repeat-like/Quinoprotein amine dehydrogenase"/>
    <property type="match status" value="1"/>
</dbReference>
<sequence length="636" mass="70360">MAGILPDYIQNLDEEEIYDQVQQLIEDHDGVVEDEDEDESDSEDTEEDEGDEDEDFLPEIALPTVSVTGPSTSSQEAVTSRGLENVVEENEDSKRTADGGEMSSSNNKVESGENSSAEELNRSQIDGLFCPICMEAWTNAGDHQICCLPCGHLYGLSCIKRWLQQHRSSAKCPQCNRKCSLKDVRVIYASQIVVVDQESQKKVKTLEAKCASLEKKDAVWCKKAIEWQKREANLHQQIDQLMERTSYLEHLLGDMQNRPTGILIGNGACQEHAILGHNLDSEFGRHGFSGGFVLQKDLLVDGARVFDVDASSQILIIARRLAGMGGMHVLTKMSLIAPHETENIQLPVSTKAVKDLRVSPHGRLTLLAFLGKKLSVLSTESNNIILSYDLPAAAWSCSWDLNSSHYLYAGLQNGMLLVFDMRQTTRPVESLIGLTGNLIHTIHSLSPDLTVRSGVRTLLTASSVGLCEWNFGGIEERPFLVPGSENQGVCISLACCRYSNDIVASFRPKVEFSSDISISQPSLTMGQGVQGSHVLYKRLGSRGYQKLGSTYANVNDIRLPKKSTIVARENQDPLFAFGDEITCELVLQELPSLMDLQRLRSRMHPIHDVKYTHTLSTGLLSCLSEDTLQLFSANLL</sequence>
<feature type="compositionally biased region" description="Acidic residues" evidence="7">
    <location>
        <begin position="32"/>
        <end position="57"/>
    </location>
</feature>
<dbReference type="GO" id="GO:0016604">
    <property type="term" value="C:nuclear body"/>
    <property type="evidence" value="ECO:0007669"/>
    <property type="project" value="UniProtKB-SubCell"/>
</dbReference>
<dbReference type="PANTHER" id="PTHR16047">
    <property type="entry name" value="RFWD3 PROTEIN"/>
    <property type="match status" value="1"/>
</dbReference>
<dbReference type="EC" id="2.3.2.27" evidence="2"/>
<feature type="domain" description="RING-type" evidence="8">
    <location>
        <begin position="130"/>
        <end position="176"/>
    </location>
</feature>